<name>A0A154PHT1_DUFNO</name>
<sequence>KKINWRWKEKEVEEMRKIKYLDYTLMENGGQQAHIEERVRKEAKVIGQLWGIRKRRFEKKWGRRIWLFDKLVWATISYGVKVWG</sequence>
<evidence type="ECO:0000313" key="2">
    <source>
        <dbReference type="Proteomes" id="UP000076502"/>
    </source>
</evidence>
<dbReference type="AlphaFoldDB" id="A0A154PHT1"/>
<gene>
    <name evidence="1" type="ORF">WN55_02591</name>
</gene>
<reference evidence="1 2" key="1">
    <citation type="submission" date="2015-07" db="EMBL/GenBank/DDBJ databases">
        <title>The genome of Dufourea novaeangliae.</title>
        <authorList>
            <person name="Pan H."/>
            <person name="Kapheim K."/>
        </authorList>
    </citation>
    <scope>NUCLEOTIDE SEQUENCE [LARGE SCALE GENOMIC DNA]</scope>
    <source>
        <strain evidence="1">0120121106</strain>
        <tissue evidence="1">Whole body</tissue>
    </source>
</reference>
<dbReference type="EMBL" id="KQ434910">
    <property type="protein sequence ID" value="KZC11357.1"/>
    <property type="molecule type" value="Genomic_DNA"/>
</dbReference>
<keyword evidence="2" id="KW-1185">Reference proteome</keyword>
<organism evidence="1 2">
    <name type="scientific">Dufourea novaeangliae</name>
    <name type="common">Sweat bee</name>
    <dbReference type="NCBI Taxonomy" id="178035"/>
    <lineage>
        <taxon>Eukaryota</taxon>
        <taxon>Metazoa</taxon>
        <taxon>Ecdysozoa</taxon>
        <taxon>Arthropoda</taxon>
        <taxon>Hexapoda</taxon>
        <taxon>Insecta</taxon>
        <taxon>Pterygota</taxon>
        <taxon>Neoptera</taxon>
        <taxon>Endopterygota</taxon>
        <taxon>Hymenoptera</taxon>
        <taxon>Apocrita</taxon>
        <taxon>Aculeata</taxon>
        <taxon>Apoidea</taxon>
        <taxon>Anthophila</taxon>
        <taxon>Halictidae</taxon>
        <taxon>Rophitinae</taxon>
        <taxon>Dufourea</taxon>
    </lineage>
</organism>
<accession>A0A154PHT1</accession>
<protein>
    <submittedName>
        <fullName evidence="1">Uncharacterized protein</fullName>
    </submittedName>
</protein>
<dbReference type="Proteomes" id="UP000076502">
    <property type="component" value="Unassembled WGS sequence"/>
</dbReference>
<proteinExistence type="predicted"/>
<feature type="non-terminal residue" evidence="1">
    <location>
        <position position="1"/>
    </location>
</feature>
<evidence type="ECO:0000313" key="1">
    <source>
        <dbReference type="EMBL" id="KZC11357.1"/>
    </source>
</evidence>
<dbReference type="STRING" id="178035.A0A154PHT1"/>